<dbReference type="Pfam" id="PF15348">
    <property type="entry name" value="GEMIN8"/>
    <property type="match status" value="1"/>
</dbReference>
<feature type="compositionally biased region" description="Basic residues" evidence="1">
    <location>
        <begin position="7"/>
        <end position="23"/>
    </location>
</feature>
<keyword evidence="3" id="KW-1185">Reference proteome</keyword>
<feature type="compositionally biased region" description="Basic and acidic residues" evidence="1">
    <location>
        <begin position="123"/>
        <end position="139"/>
    </location>
</feature>
<evidence type="ECO:0000313" key="2">
    <source>
        <dbReference type="EMBL" id="KAL2724135.1"/>
    </source>
</evidence>
<comment type="caution">
    <text evidence="2">The sequence shown here is derived from an EMBL/GenBank/DDBJ whole genome shotgun (WGS) entry which is preliminary data.</text>
</comment>
<dbReference type="InterPro" id="IPR034754">
    <property type="entry name" value="GEMIN8"/>
</dbReference>
<dbReference type="PANTHER" id="PTHR16238:SF7">
    <property type="entry name" value="GEM-ASSOCIATED PROTEIN 8"/>
    <property type="match status" value="1"/>
</dbReference>
<organism evidence="2 3">
    <name type="scientific">Vespula squamosa</name>
    <name type="common">Southern yellow jacket</name>
    <name type="synonym">Wasp</name>
    <dbReference type="NCBI Taxonomy" id="30214"/>
    <lineage>
        <taxon>Eukaryota</taxon>
        <taxon>Metazoa</taxon>
        <taxon>Ecdysozoa</taxon>
        <taxon>Arthropoda</taxon>
        <taxon>Hexapoda</taxon>
        <taxon>Insecta</taxon>
        <taxon>Pterygota</taxon>
        <taxon>Neoptera</taxon>
        <taxon>Endopterygota</taxon>
        <taxon>Hymenoptera</taxon>
        <taxon>Apocrita</taxon>
        <taxon>Aculeata</taxon>
        <taxon>Vespoidea</taxon>
        <taxon>Vespidae</taxon>
        <taxon>Vespinae</taxon>
        <taxon>Vespula</taxon>
    </lineage>
</organism>
<dbReference type="EMBL" id="JAUDFV010000139">
    <property type="protein sequence ID" value="KAL2724135.1"/>
    <property type="molecule type" value="Genomic_DNA"/>
</dbReference>
<feature type="region of interest" description="Disordered" evidence="1">
    <location>
        <begin position="1"/>
        <end position="23"/>
    </location>
</feature>
<gene>
    <name evidence="2" type="ORF">V1478_008648</name>
</gene>
<reference evidence="2 3" key="1">
    <citation type="journal article" date="2024" name="Ann. Entomol. Soc. Am.">
        <title>Genomic analyses of the southern and eastern yellowjacket wasps (Hymenoptera: Vespidae) reveal evolutionary signatures of social life.</title>
        <authorList>
            <person name="Catto M.A."/>
            <person name="Caine P.B."/>
            <person name="Orr S.E."/>
            <person name="Hunt B.G."/>
            <person name="Goodisman M.A.D."/>
        </authorList>
    </citation>
    <scope>NUCLEOTIDE SEQUENCE [LARGE SCALE GENOMIC DNA]</scope>
    <source>
        <strain evidence="2">233</strain>
        <tissue evidence="2">Head and thorax</tissue>
    </source>
</reference>
<proteinExistence type="predicted"/>
<evidence type="ECO:0000313" key="3">
    <source>
        <dbReference type="Proteomes" id="UP001607302"/>
    </source>
</evidence>
<evidence type="ECO:0000256" key="1">
    <source>
        <dbReference type="SAM" id="MobiDB-lite"/>
    </source>
</evidence>
<protein>
    <submittedName>
        <fullName evidence="2">Gem-associated protein 8-like</fullName>
    </submittedName>
</protein>
<accession>A0ABD2AW39</accession>
<feature type="compositionally biased region" description="Polar residues" evidence="1">
    <location>
        <begin position="110"/>
        <end position="122"/>
    </location>
</feature>
<dbReference type="Proteomes" id="UP001607302">
    <property type="component" value="Unassembled WGS sequence"/>
</dbReference>
<feature type="region of interest" description="Disordered" evidence="1">
    <location>
        <begin position="110"/>
        <end position="139"/>
    </location>
</feature>
<dbReference type="PANTHER" id="PTHR16238">
    <property type="entry name" value="GEM-ASSOCIATED PROTEIN 8"/>
    <property type="match status" value="1"/>
</dbReference>
<name>A0ABD2AW39_VESSQ</name>
<sequence length="240" mass="28661">MEYLSVKRSKNRKKKRNVRKRRRERMKLEVKSIKSQRLIAELADVSYCKEKIIANTMQADAFWKNYAAAQEWQKRHSVTWWRSRCLALEHENEILRNKIRSLTEQSNKLTNNKKTFKRQQNTYKKDNNFQDNHKDKESKNDQDLEFHIDEDMMTFLEQSLRHKMELKQKREQELAASKKENIVPVEGGAAWARTRSKEAKLLYGDASPTILAMETALQATIERHKDKSKPQYWPNIPLRL</sequence>
<dbReference type="AlphaFoldDB" id="A0ABD2AW39"/>